<dbReference type="GO" id="GO:0046872">
    <property type="term" value="F:metal ion binding"/>
    <property type="evidence" value="ECO:0007669"/>
    <property type="project" value="UniProtKB-KW"/>
</dbReference>
<dbReference type="GO" id="GO:0016832">
    <property type="term" value="F:aldehyde-lyase activity"/>
    <property type="evidence" value="ECO:0007669"/>
    <property type="project" value="TreeGrafter"/>
</dbReference>
<dbReference type="InterPro" id="IPR040442">
    <property type="entry name" value="Pyrv_kinase-like_dom_sf"/>
</dbReference>
<dbReference type="PANTHER" id="PTHR30502:SF0">
    <property type="entry name" value="PHOSPHOENOLPYRUVATE CARBOXYLASE FAMILY PROTEIN"/>
    <property type="match status" value="1"/>
</dbReference>
<proteinExistence type="inferred from homology"/>
<dbReference type="GO" id="GO:0005737">
    <property type="term" value="C:cytoplasm"/>
    <property type="evidence" value="ECO:0007669"/>
    <property type="project" value="TreeGrafter"/>
</dbReference>
<evidence type="ECO:0000313" key="6">
    <source>
        <dbReference type="Proteomes" id="UP000479293"/>
    </source>
</evidence>
<comment type="caution">
    <text evidence="5">The sequence shown here is derived from an EMBL/GenBank/DDBJ whole genome shotgun (WGS) entry which is preliminary data.</text>
</comment>
<dbReference type="RefSeq" id="WP_152756265.1">
    <property type="nucleotide sequence ID" value="NZ_WHLY01000002.1"/>
</dbReference>
<evidence type="ECO:0000313" key="5">
    <source>
        <dbReference type="EMBL" id="MPR32071.1"/>
    </source>
</evidence>
<evidence type="ECO:0000256" key="1">
    <source>
        <dbReference type="ARBA" id="ARBA00005568"/>
    </source>
</evidence>
<protein>
    <submittedName>
        <fullName evidence="5">2-dehydro-3-deoxyglucarate aldolase</fullName>
    </submittedName>
</protein>
<name>A0A7C9FMT2_9BACT</name>
<feature type="domain" description="HpcH/HpaI aldolase/citrate lyase" evidence="4">
    <location>
        <begin position="16"/>
        <end position="240"/>
    </location>
</feature>
<keyword evidence="2" id="KW-0479">Metal-binding</keyword>
<evidence type="ECO:0000256" key="2">
    <source>
        <dbReference type="ARBA" id="ARBA00022723"/>
    </source>
</evidence>
<organism evidence="5 6">
    <name type="scientific">Salmonirosea aquatica</name>
    <dbReference type="NCBI Taxonomy" id="2654236"/>
    <lineage>
        <taxon>Bacteria</taxon>
        <taxon>Pseudomonadati</taxon>
        <taxon>Bacteroidota</taxon>
        <taxon>Cytophagia</taxon>
        <taxon>Cytophagales</taxon>
        <taxon>Spirosomataceae</taxon>
        <taxon>Salmonirosea</taxon>
    </lineage>
</organism>
<dbReference type="Pfam" id="PF03328">
    <property type="entry name" value="HpcH_HpaI"/>
    <property type="match status" value="1"/>
</dbReference>
<dbReference type="InterPro" id="IPR005000">
    <property type="entry name" value="Aldolase/citrate-lyase_domain"/>
</dbReference>
<gene>
    <name evidence="5" type="ORF">GBK04_01605</name>
</gene>
<dbReference type="PANTHER" id="PTHR30502">
    <property type="entry name" value="2-KETO-3-DEOXY-L-RHAMNONATE ALDOLASE"/>
    <property type="match status" value="1"/>
</dbReference>
<comment type="similarity">
    <text evidence="1">Belongs to the HpcH/HpaI aldolase family.</text>
</comment>
<dbReference type="Proteomes" id="UP000479293">
    <property type="component" value="Unassembled WGS sequence"/>
</dbReference>
<dbReference type="Gene3D" id="3.20.20.60">
    <property type="entry name" value="Phosphoenolpyruvate-binding domains"/>
    <property type="match status" value="1"/>
</dbReference>
<dbReference type="AlphaFoldDB" id="A0A7C9FMT2"/>
<dbReference type="SUPFAM" id="SSF51621">
    <property type="entry name" value="Phosphoenolpyruvate/pyruvate domain"/>
    <property type="match status" value="1"/>
</dbReference>
<evidence type="ECO:0000259" key="4">
    <source>
        <dbReference type="Pfam" id="PF03328"/>
    </source>
</evidence>
<dbReference type="InterPro" id="IPR015813">
    <property type="entry name" value="Pyrv/PenolPyrv_kinase-like_dom"/>
</dbReference>
<sequence length="261" mass="28644">MKNLKKRLQNGETLHGCWLNLGSSLTAEIVGLSGFDWVLIDLEHGAGTEKDVLAQLQALESTPAGVIVRVESAESQRIHRVLDMGAEGIMCPKVSNPAEARKVVSGLHYPPHGHRGVAKMVRATQFAQNFDSYYQNARENLLGVVQIETAEVLNHLDEVAALDGVDVLFIGPADLSMELGIFGQFDHPRFKEAVRETINAAQKAKKAVGILFFNPEEYHNYHQLGIRFIACGADATFVANGARDMARKLGDFRHKILDTGS</sequence>
<keyword evidence="6" id="KW-1185">Reference proteome</keyword>
<dbReference type="InterPro" id="IPR050251">
    <property type="entry name" value="HpcH-HpaI_aldolase"/>
</dbReference>
<keyword evidence="3" id="KW-0456">Lyase</keyword>
<accession>A0A7C9FMT2</accession>
<reference evidence="5 6" key="1">
    <citation type="submission" date="2019-10" db="EMBL/GenBank/DDBJ databases">
        <title>Draft Genome Sequence of Cytophagaceae sp. SJW1-29.</title>
        <authorList>
            <person name="Choi A."/>
        </authorList>
    </citation>
    <scope>NUCLEOTIDE SEQUENCE [LARGE SCALE GENOMIC DNA]</scope>
    <source>
        <strain evidence="5 6">SJW1-29</strain>
    </source>
</reference>
<dbReference type="EMBL" id="WHLY01000002">
    <property type="protein sequence ID" value="MPR32071.1"/>
    <property type="molecule type" value="Genomic_DNA"/>
</dbReference>
<evidence type="ECO:0000256" key="3">
    <source>
        <dbReference type="ARBA" id="ARBA00023239"/>
    </source>
</evidence>